<name>A0A919VNB3_9ACTN</name>
<accession>A0A919VNB3</accession>
<evidence type="ECO:0000313" key="4">
    <source>
        <dbReference type="Proteomes" id="UP000681340"/>
    </source>
</evidence>
<comment type="caution">
    <text evidence="3">The sequence shown here is derived from an EMBL/GenBank/DDBJ whole genome shotgun (WGS) entry which is preliminary data.</text>
</comment>
<evidence type="ECO:0000259" key="2">
    <source>
        <dbReference type="Pfam" id="PF14332"/>
    </source>
</evidence>
<gene>
    <name evidence="3" type="ORF">Aau02nite_38510</name>
</gene>
<keyword evidence="4" id="KW-1185">Reference proteome</keyword>
<reference evidence="3" key="1">
    <citation type="submission" date="2021-03" db="EMBL/GenBank/DDBJ databases">
        <title>Whole genome shotgun sequence of Actinoplanes auranticolor NBRC 12245.</title>
        <authorList>
            <person name="Komaki H."/>
            <person name="Tamura T."/>
        </authorList>
    </citation>
    <scope>NUCLEOTIDE SEQUENCE</scope>
    <source>
        <strain evidence="3">NBRC 12245</strain>
    </source>
</reference>
<organism evidence="3 4">
    <name type="scientific">Actinoplanes auranticolor</name>
    <dbReference type="NCBI Taxonomy" id="47988"/>
    <lineage>
        <taxon>Bacteria</taxon>
        <taxon>Bacillati</taxon>
        <taxon>Actinomycetota</taxon>
        <taxon>Actinomycetes</taxon>
        <taxon>Micromonosporales</taxon>
        <taxon>Micromonosporaceae</taxon>
        <taxon>Actinoplanes</taxon>
    </lineage>
</organism>
<proteinExistence type="predicted"/>
<dbReference type="AlphaFoldDB" id="A0A919VNB3"/>
<dbReference type="Proteomes" id="UP000681340">
    <property type="component" value="Unassembled WGS sequence"/>
</dbReference>
<feature type="region of interest" description="Disordered" evidence="1">
    <location>
        <begin position="148"/>
        <end position="167"/>
    </location>
</feature>
<feature type="domain" description="PatA-like N-terminal" evidence="2">
    <location>
        <begin position="4"/>
        <end position="123"/>
    </location>
</feature>
<sequence>MNALRRLLTNLAESGRTGALHVGGAPGGVIYLVAGRITHAESAACPGIGERLVTSGRLSAGAWQSANGAGRESGTVGRALVRAGHLGHHELACRVVAAITAATHALLQGSDEAPMRFVPGERHWFGVVAQVELGALGPQTAKRLAARPVPHRPRAVRRTRPRVTTTR</sequence>
<feature type="compositionally biased region" description="Basic residues" evidence="1">
    <location>
        <begin position="149"/>
        <end position="161"/>
    </location>
</feature>
<dbReference type="InterPro" id="IPR025497">
    <property type="entry name" value="PatA-like_N"/>
</dbReference>
<dbReference type="Pfam" id="PF14332">
    <property type="entry name" value="DUF4388"/>
    <property type="match status" value="1"/>
</dbReference>
<dbReference type="RefSeq" id="WP_212989859.1">
    <property type="nucleotide sequence ID" value="NZ_BAABEA010000053.1"/>
</dbReference>
<dbReference type="EMBL" id="BOQL01000029">
    <property type="protein sequence ID" value="GIM69912.1"/>
    <property type="molecule type" value="Genomic_DNA"/>
</dbReference>
<protein>
    <recommendedName>
        <fullName evidence="2">PatA-like N-terminal domain-containing protein</fullName>
    </recommendedName>
</protein>
<evidence type="ECO:0000313" key="3">
    <source>
        <dbReference type="EMBL" id="GIM69912.1"/>
    </source>
</evidence>
<evidence type="ECO:0000256" key="1">
    <source>
        <dbReference type="SAM" id="MobiDB-lite"/>
    </source>
</evidence>